<evidence type="ECO:0000313" key="3">
    <source>
        <dbReference type="Proteomes" id="UP000679220"/>
    </source>
</evidence>
<dbReference type="RefSeq" id="WP_212189311.1">
    <property type="nucleotide sequence ID" value="NZ_JAGTAR010000009.1"/>
</dbReference>
<keyword evidence="1" id="KW-1133">Transmembrane helix</keyword>
<name>A0A941F492_9BACT</name>
<dbReference type="Proteomes" id="UP000679220">
    <property type="component" value="Unassembled WGS sequence"/>
</dbReference>
<sequence length="191" mass="22101">MNDSIWCGIYCFIRDNAAILVAFMSFVVSVLALRYTVRAGKKEQEHKELSVKPFICLLKKPQPTGEFQCIIENNGIGPAIIKRVIYYWLDEEFDSCEKFWDAFIHFVRGKVSIGFRNVARSVINKDVVLKEGANMNIVKGELICSNKAEFKTFINFFNGIRIRVEFQDLYGNEFLFDTSKKIINEQICKKD</sequence>
<reference evidence="2" key="2">
    <citation type="submission" date="2021-04" db="EMBL/GenBank/DDBJ databases">
        <authorList>
            <person name="Zhang T."/>
            <person name="Zhang Y."/>
            <person name="Lu D."/>
            <person name="Zuo D."/>
            <person name="Du Z."/>
        </authorList>
    </citation>
    <scope>NUCLEOTIDE SEQUENCE</scope>
    <source>
        <strain evidence="2">JR1</strain>
    </source>
</reference>
<proteinExistence type="predicted"/>
<evidence type="ECO:0000313" key="2">
    <source>
        <dbReference type="EMBL" id="MBR8535405.1"/>
    </source>
</evidence>
<reference evidence="2" key="1">
    <citation type="journal article" date="2018" name="Int. J. Syst. Evol. Microbiol.">
        <title>Carboxylicivirga sediminis sp. nov., isolated from coastal sediment.</title>
        <authorList>
            <person name="Wang F.Q."/>
            <person name="Ren L.H."/>
            <person name="Zou R.J."/>
            <person name="Sun Y.Z."/>
            <person name="Liu X.J."/>
            <person name="Jiang F."/>
            <person name="Liu L.J."/>
        </authorList>
    </citation>
    <scope>NUCLEOTIDE SEQUENCE</scope>
    <source>
        <strain evidence="2">JR1</strain>
    </source>
</reference>
<keyword evidence="3" id="KW-1185">Reference proteome</keyword>
<dbReference type="EMBL" id="JAGTAR010000009">
    <property type="protein sequence ID" value="MBR8535405.1"/>
    <property type="molecule type" value="Genomic_DNA"/>
</dbReference>
<evidence type="ECO:0000256" key="1">
    <source>
        <dbReference type="SAM" id="Phobius"/>
    </source>
</evidence>
<comment type="caution">
    <text evidence="2">The sequence shown here is derived from an EMBL/GenBank/DDBJ whole genome shotgun (WGS) entry which is preliminary data.</text>
</comment>
<dbReference type="AlphaFoldDB" id="A0A941F492"/>
<gene>
    <name evidence="2" type="ORF">KDU71_07520</name>
</gene>
<protein>
    <submittedName>
        <fullName evidence="2">Uncharacterized protein</fullName>
    </submittedName>
</protein>
<keyword evidence="1" id="KW-0472">Membrane</keyword>
<feature type="transmembrane region" description="Helical" evidence="1">
    <location>
        <begin position="17"/>
        <end position="37"/>
    </location>
</feature>
<accession>A0A941F492</accession>
<organism evidence="2 3">
    <name type="scientific">Carboxylicivirga sediminis</name>
    <dbReference type="NCBI Taxonomy" id="2006564"/>
    <lineage>
        <taxon>Bacteria</taxon>
        <taxon>Pseudomonadati</taxon>
        <taxon>Bacteroidota</taxon>
        <taxon>Bacteroidia</taxon>
        <taxon>Marinilabiliales</taxon>
        <taxon>Marinilabiliaceae</taxon>
        <taxon>Carboxylicivirga</taxon>
    </lineage>
</organism>
<keyword evidence="1" id="KW-0812">Transmembrane</keyword>